<name>A0A0G0B195_9BACT</name>
<dbReference type="AlphaFoldDB" id="A0A0G0B195"/>
<keyword evidence="1" id="KW-0472">Membrane</keyword>
<organism evidence="2 3">
    <name type="scientific">Candidatus Roizmanbacteria bacterium GW2011_GWC2_34_23</name>
    <dbReference type="NCBI Taxonomy" id="1618484"/>
    <lineage>
        <taxon>Bacteria</taxon>
        <taxon>Candidatus Roizmaniibacteriota</taxon>
    </lineage>
</organism>
<proteinExistence type="predicted"/>
<evidence type="ECO:0000313" key="3">
    <source>
        <dbReference type="Proteomes" id="UP000034004"/>
    </source>
</evidence>
<protein>
    <submittedName>
        <fullName evidence="2">Uncharacterized protein</fullName>
    </submittedName>
</protein>
<reference evidence="2 3" key="1">
    <citation type="journal article" date="2015" name="Nature">
        <title>rRNA introns, odd ribosomes, and small enigmatic genomes across a large radiation of phyla.</title>
        <authorList>
            <person name="Brown C.T."/>
            <person name="Hug L.A."/>
            <person name="Thomas B.C."/>
            <person name="Sharon I."/>
            <person name="Castelle C.J."/>
            <person name="Singh A."/>
            <person name="Wilkins M.J."/>
            <person name="Williams K.H."/>
            <person name="Banfield J.F."/>
        </authorList>
    </citation>
    <scope>NUCLEOTIDE SEQUENCE [LARGE SCALE GENOMIC DNA]</scope>
</reference>
<dbReference type="EMBL" id="LBPR01000002">
    <property type="protein sequence ID" value="KKP63079.1"/>
    <property type="molecule type" value="Genomic_DNA"/>
</dbReference>
<gene>
    <name evidence="2" type="ORF">UR56_C0002G0056</name>
</gene>
<comment type="caution">
    <text evidence="2">The sequence shown here is derived from an EMBL/GenBank/DDBJ whole genome shotgun (WGS) entry which is preliminary data.</text>
</comment>
<accession>A0A0G0B195</accession>
<evidence type="ECO:0000313" key="2">
    <source>
        <dbReference type="EMBL" id="KKP63079.1"/>
    </source>
</evidence>
<dbReference type="Proteomes" id="UP000034004">
    <property type="component" value="Unassembled WGS sequence"/>
</dbReference>
<dbReference type="STRING" id="1618484.UR56_C0002G0056"/>
<evidence type="ECO:0000256" key="1">
    <source>
        <dbReference type="SAM" id="Phobius"/>
    </source>
</evidence>
<sequence>MELGKAIEFAQAVWPIAKVVVPALFALGWVSPAFPTRKRKDGRGRIDNEVVEKSTSLFGKINAAKDLGHKPKLSDKINLTIFNITRGAFIHRAIFHLRVDKEIARLRSEIRNSK</sequence>
<keyword evidence="1" id="KW-1133">Transmembrane helix</keyword>
<feature type="transmembrane region" description="Helical" evidence="1">
    <location>
        <begin position="12"/>
        <end position="30"/>
    </location>
</feature>
<keyword evidence="1" id="KW-0812">Transmembrane</keyword>